<proteinExistence type="predicted"/>
<feature type="signal peptide" evidence="2">
    <location>
        <begin position="1"/>
        <end position="20"/>
    </location>
</feature>
<evidence type="ECO:0000313" key="3">
    <source>
        <dbReference type="EMBL" id="QDB79619.1"/>
    </source>
</evidence>
<dbReference type="EMBL" id="CP040899">
    <property type="protein sequence ID" value="QDB79619.1"/>
    <property type="molecule type" value="Genomic_DNA"/>
</dbReference>
<keyword evidence="2" id="KW-0732">Signal</keyword>
<evidence type="ECO:0000256" key="2">
    <source>
        <dbReference type="SAM" id="SignalP"/>
    </source>
</evidence>
<feature type="region of interest" description="Disordered" evidence="1">
    <location>
        <begin position="21"/>
        <end position="63"/>
    </location>
</feature>
<reference evidence="3 4" key="1">
    <citation type="submission" date="2019-05" db="EMBL/GenBank/DDBJ databases">
        <title>Georgenia *** sp. nov., and Georgenia *** sp. nov., isolated from the intestinal contents of plateau pika (Ochotona curzoniae) in the Qinghai-Tibet plateau of China.</title>
        <authorList>
            <person name="Tian Z."/>
        </authorList>
    </citation>
    <scope>NUCLEOTIDE SEQUENCE [LARGE SCALE GENOMIC DNA]</scope>
    <source>
        <strain evidence="3 4">Z294</strain>
    </source>
</reference>
<feature type="chain" id="PRO_5047466532" description="DUF5666 domain-containing protein" evidence="2">
    <location>
        <begin position="21"/>
        <end position="246"/>
    </location>
</feature>
<evidence type="ECO:0008006" key="5">
    <source>
        <dbReference type="Google" id="ProtNLM"/>
    </source>
</evidence>
<protein>
    <recommendedName>
        <fullName evidence="5">DUF5666 domain-containing protein</fullName>
    </recommendedName>
</protein>
<evidence type="ECO:0000256" key="1">
    <source>
        <dbReference type="SAM" id="MobiDB-lite"/>
    </source>
</evidence>
<accession>A0ABX5VRA9</accession>
<gene>
    <name evidence="3" type="ORF">FE251_09720</name>
</gene>
<dbReference type="Proteomes" id="UP000313948">
    <property type="component" value="Chromosome"/>
</dbReference>
<dbReference type="PROSITE" id="PS51257">
    <property type="entry name" value="PROKAR_LIPOPROTEIN"/>
    <property type="match status" value="1"/>
</dbReference>
<name>A0ABX5VRA9_9MICO</name>
<dbReference type="RefSeq" id="WP_139948639.1">
    <property type="nucleotide sequence ID" value="NZ_CP040899.1"/>
</dbReference>
<feature type="compositionally biased region" description="Low complexity" evidence="1">
    <location>
        <begin position="21"/>
        <end position="38"/>
    </location>
</feature>
<keyword evidence="4" id="KW-1185">Reference proteome</keyword>
<evidence type="ECO:0000313" key="4">
    <source>
        <dbReference type="Proteomes" id="UP000313948"/>
    </source>
</evidence>
<sequence>MRRIPLALSLVALLSLSACGTEDTTQQPAETVTATAAPTKEEKPSPSPAPVKESPAATEDASEELADGIVIREAGVGQEGEYARAVALVETRGYVGEFLTVHFNVFDADDELIASGEQVEVIASEAGTFAVGTMVDVGAARAARVEATHAISDYGMGGKALPTIEPAPVTLGDYGLATIRLTNPTSEPWENLRIGIVCRNAEGAIVGGGDSYPSLVPANAESMADGYVIAGDGVTECTAYPQHTTW</sequence>
<organism evidence="3 4">
    <name type="scientific">Georgenia wutianyii</name>
    <dbReference type="NCBI Taxonomy" id="2585135"/>
    <lineage>
        <taxon>Bacteria</taxon>
        <taxon>Bacillati</taxon>
        <taxon>Actinomycetota</taxon>
        <taxon>Actinomycetes</taxon>
        <taxon>Micrococcales</taxon>
        <taxon>Bogoriellaceae</taxon>
        <taxon>Georgenia</taxon>
    </lineage>
</organism>